<proteinExistence type="predicted"/>
<sequence>RPVGESTDCVLLGEPLPSRMCTAPVTINTKRTVGCPATADPRTLMAEDPCVDELFPNKTRLNQYWICPNDKDENGSVIYYIVRVVMFDGTRKTFFDSQWSWLRYDAAHNSWFYFYNENDVGYKHFIVGASCAIASATKCPCAPIAPAMMPGRSAYPIIPDKKGACPAQPAGLLLYITWGDWYANDVRVQNHGLEMYLTCKAGAWMFYRADNHYNL</sequence>
<gene>
    <name evidence="1" type="ORF">PFISCL1PPCAC_8763</name>
</gene>
<name>A0AAV5VFK0_9BILA</name>
<reference evidence="1" key="1">
    <citation type="submission" date="2023-10" db="EMBL/GenBank/DDBJ databases">
        <title>Genome assembly of Pristionchus species.</title>
        <authorList>
            <person name="Yoshida K."/>
            <person name="Sommer R.J."/>
        </authorList>
    </citation>
    <scope>NUCLEOTIDE SEQUENCE</scope>
    <source>
        <strain evidence="1">RS5133</strain>
    </source>
</reference>
<evidence type="ECO:0000313" key="1">
    <source>
        <dbReference type="EMBL" id="GMT17466.1"/>
    </source>
</evidence>
<protein>
    <submittedName>
        <fullName evidence="1">Uncharacterized protein</fullName>
    </submittedName>
</protein>
<feature type="non-terminal residue" evidence="1">
    <location>
        <position position="215"/>
    </location>
</feature>
<comment type="caution">
    <text evidence="1">The sequence shown here is derived from an EMBL/GenBank/DDBJ whole genome shotgun (WGS) entry which is preliminary data.</text>
</comment>
<dbReference type="AlphaFoldDB" id="A0AAV5VFK0"/>
<dbReference type="EMBL" id="BTSY01000003">
    <property type="protein sequence ID" value="GMT17466.1"/>
    <property type="molecule type" value="Genomic_DNA"/>
</dbReference>
<organism evidence="1 2">
    <name type="scientific">Pristionchus fissidentatus</name>
    <dbReference type="NCBI Taxonomy" id="1538716"/>
    <lineage>
        <taxon>Eukaryota</taxon>
        <taxon>Metazoa</taxon>
        <taxon>Ecdysozoa</taxon>
        <taxon>Nematoda</taxon>
        <taxon>Chromadorea</taxon>
        <taxon>Rhabditida</taxon>
        <taxon>Rhabditina</taxon>
        <taxon>Diplogasteromorpha</taxon>
        <taxon>Diplogasteroidea</taxon>
        <taxon>Neodiplogasteridae</taxon>
        <taxon>Pristionchus</taxon>
    </lineage>
</organism>
<evidence type="ECO:0000313" key="2">
    <source>
        <dbReference type="Proteomes" id="UP001432322"/>
    </source>
</evidence>
<accession>A0AAV5VFK0</accession>
<feature type="non-terminal residue" evidence="1">
    <location>
        <position position="1"/>
    </location>
</feature>
<keyword evidence="2" id="KW-1185">Reference proteome</keyword>
<dbReference type="Proteomes" id="UP001432322">
    <property type="component" value="Unassembled WGS sequence"/>
</dbReference>